<proteinExistence type="predicted"/>
<dbReference type="Pfam" id="PF02152">
    <property type="entry name" value="FolB"/>
    <property type="match status" value="1"/>
</dbReference>
<evidence type="ECO:0000313" key="3">
    <source>
        <dbReference type="Proteomes" id="UP001185984"/>
    </source>
</evidence>
<accession>A0ABU3ZZN3</accession>
<reference evidence="3" key="1">
    <citation type="journal article" date="2022" name="J Environ Chem Eng">
        <title>Biodegradation of petroleum oil using a constructed nonpathogenic and heavy metal-tolerant bacterial consortium isolated from marine sponges.</title>
        <authorList>
            <person name="Dechsakulwatana C."/>
            <person name="Rungsihiranrut A."/>
            <person name="Muangchinda C."/>
            <person name="Ningthoujam R."/>
            <person name="Klankeo P."/>
            <person name="Pinyakong O."/>
        </authorList>
    </citation>
    <scope>NUCLEOTIDE SEQUENCE [LARGE SCALE GENOMIC DNA]</scope>
    <source>
        <strain evidence="3">MO2-4</strain>
    </source>
</reference>
<dbReference type="InterPro" id="IPR043133">
    <property type="entry name" value="GTP-CH-I_C/QueF"/>
</dbReference>
<name>A0ABU3ZZN3_9SPHN</name>
<dbReference type="SUPFAM" id="SSF55620">
    <property type="entry name" value="Tetrahydrobiopterin biosynthesis enzymes-like"/>
    <property type="match status" value="1"/>
</dbReference>
<dbReference type="InterPro" id="IPR006157">
    <property type="entry name" value="FolB_dom"/>
</dbReference>
<dbReference type="SMART" id="SM00905">
    <property type="entry name" value="FolB"/>
    <property type="match status" value="1"/>
</dbReference>
<organism evidence="2 3">
    <name type="scientific">Sphingobium naphthae</name>
    <dbReference type="NCBI Taxonomy" id="1886786"/>
    <lineage>
        <taxon>Bacteria</taxon>
        <taxon>Pseudomonadati</taxon>
        <taxon>Pseudomonadota</taxon>
        <taxon>Alphaproteobacteria</taxon>
        <taxon>Sphingomonadales</taxon>
        <taxon>Sphingomonadaceae</taxon>
        <taxon>Sphingobium</taxon>
    </lineage>
</organism>
<dbReference type="Proteomes" id="UP001185984">
    <property type="component" value="Unassembled WGS sequence"/>
</dbReference>
<dbReference type="EMBL" id="JAPTHD010000007">
    <property type="protein sequence ID" value="MDV5824935.1"/>
    <property type="molecule type" value="Genomic_DNA"/>
</dbReference>
<evidence type="ECO:0000259" key="1">
    <source>
        <dbReference type="SMART" id="SM00905"/>
    </source>
</evidence>
<protein>
    <submittedName>
        <fullName evidence="2">Dihydroneopterin aldolase</fullName>
    </submittedName>
</protein>
<sequence>MAIARSFAVHPNNDSGTSIECQVHLDQIKVMADIGVHASEMGTFQPLVIDVCLSVIPPRDDELCQTFDYVLIARHAGELAASRTNLIETFARLLAERCLQSDLVLEAFVQIAKPQAMPDCMAGTRIRMRKR</sequence>
<comment type="caution">
    <text evidence="2">The sequence shown here is derived from an EMBL/GenBank/DDBJ whole genome shotgun (WGS) entry which is preliminary data.</text>
</comment>
<feature type="domain" description="Dihydroneopterin aldolase/epimerase" evidence="1">
    <location>
        <begin position="23"/>
        <end position="130"/>
    </location>
</feature>
<dbReference type="Gene3D" id="3.30.1130.10">
    <property type="match status" value="1"/>
</dbReference>
<evidence type="ECO:0000313" key="2">
    <source>
        <dbReference type="EMBL" id="MDV5824935.1"/>
    </source>
</evidence>
<gene>
    <name evidence="2" type="ORF">O0R41_15115</name>
</gene>
<dbReference type="RefSeq" id="WP_317517585.1">
    <property type="nucleotide sequence ID" value="NZ_JAPTHD010000007.1"/>
</dbReference>
<keyword evidence="3" id="KW-1185">Reference proteome</keyword>